<comment type="caution">
    <text evidence="1">The sequence shown here is derived from an EMBL/GenBank/DDBJ whole genome shotgun (WGS) entry which is preliminary data.</text>
</comment>
<sequence length="271" mass="30733">MKLIFSILILVTSVNVVSQNINGASHLFEGSLLNHKSENPVEYAALKNMSTGEVVLTNELGLFEINGSVGDTIRFHSLGYKDTTWIIPSIWMAMEEDLTLEVETSVYSIAEVEVLRFYSYAHFKQAFKDLKLPKDENEEVKMMVASWNFEEAIAWGKAEKKAKEGAFGASLSSGRLSKEDAQKALVKKLERVYDDSYHFREVTGRENLASLTGYQGVCLDSFIVFLNSNYSINYKMTDLTLITSIMDAYKDFKELKNDQEWYDVIDSTSIQ</sequence>
<proteinExistence type="predicted"/>
<dbReference type="AlphaFoldDB" id="A0AAE3MCH6"/>
<dbReference type="RefSeq" id="WP_301198549.1">
    <property type="nucleotide sequence ID" value="NZ_JAPDPI010000009.1"/>
</dbReference>
<dbReference type="Proteomes" id="UP001207408">
    <property type="component" value="Unassembled WGS sequence"/>
</dbReference>
<evidence type="ECO:0000313" key="1">
    <source>
        <dbReference type="EMBL" id="MCW3805243.1"/>
    </source>
</evidence>
<dbReference type="EMBL" id="JAPDPI010000009">
    <property type="protein sequence ID" value="MCW3805243.1"/>
    <property type="molecule type" value="Genomic_DNA"/>
</dbReference>
<organism evidence="1 2">
    <name type="scientific">Plebeiibacterium marinum</name>
    <dbReference type="NCBI Taxonomy" id="2992111"/>
    <lineage>
        <taxon>Bacteria</taxon>
        <taxon>Pseudomonadati</taxon>
        <taxon>Bacteroidota</taxon>
        <taxon>Bacteroidia</taxon>
        <taxon>Marinilabiliales</taxon>
        <taxon>Marinilabiliaceae</taxon>
        <taxon>Plebeiibacterium</taxon>
    </lineage>
</organism>
<evidence type="ECO:0000313" key="2">
    <source>
        <dbReference type="Proteomes" id="UP001207408"/>
    </source>
</evidence>
<reference evidence="1" key="1">
    <citation type="submission" date="2022-10" db="EMBL/GenBank/DDBJ databases">
        <authorList>
            <person name="Yu W.X."/>
        </authorList>
    </citation>
    <scope>NUCLEOTIDE SEQUENCE</scope>
    <source>
        <strain evidence="1">D04</strain>
    </source>
</reference>
<evidence type="ECO:0008006" key="3">
    <source>
        <dbReference type="Google" id="ProtNLM"/>
    </source>
</evidence>
<gene>
    <name evidence="1" type="ORF">OM074_06365</name>
</gene>
<protein>
    <recommendedName>
        <fullName evidence="3">Carboxypeptidase-like regulatory domain-containing protein</fullName>
    </recommendedName>
</protein>
<accession>A0AAE3MCH6</accession>
<keyword evidence="2" id="KW-1185">Reference proteome</keyword>
<name>A0AAE3MCH6_9BACT</name>